<dbReference type="EC" id="3.4.24.-" evidence="7"/>
<dbReference type="PRINTS" id="PR00480">
    <property type="entry name" value="ASTACIN"/>
</dbReference>
<feature type="active site" evidence="6">
    <location>
        <position position="148"/>
    </location>
</feature>
<dbReference type="InterPro" id="IPR024079">
    <property type="entry name" value="MetalloPept_cat_dom_sf"/>
</dbReference>
<evidence type="ECO:0000256" key="5">
    <source>
        <dbReference type="ARBA" id="ARBA00023049"/>
    </source>
</evidence>
<comment type="cofactor">
    <cofactor evidence="6 7">
        <name>Zn(2+)</name>
        <dbReference type="ChEBI" id="CHEBI:29105"/>
    </cofactor>
    <text evidence="6 7">Binds 1 zinc ion per subunit.</text>
</comment>
<keyword evidence="5 6" id="KW-0482">Metalloprotease</keyword>
<dbReference type="OMA" id="IISHEMM"/>
<comment type="caution">
    <text evidence="6">Lacks conserved residue(s) required for the propagation of feature annotation.</text>
</comment>
<reference evidence="9 10" key="1">
    <citation type="submission" date="2015-08" db="EMBL/GenBank/DDBJ databases">
        <title>Ancestral chromatin configuration constrains chromatin evolution on differentiating sex chromosomes in Drosophila.</title>
        <authorList>
            <person name="Zhou Q."/>
            <person name="Bachtrog D."/>
        </authorList>
    </citation>
    <scope>NUCLEOTIDE SEQUENCE [LARGE SCALE GENOMIC DNA]</scope>
    <source>
        <tissue evidence="9">Whole larvae</tissue>
    </source>
</reference>
<keyword evidence="10" id="KW-1185">Reference proteome</keyword>
<evidence type="ECO:0000256" key="4">
    <source>
        <dbReference type="ARBA" id="ARBA00022833"/>
    </source>
</evidence>
<feature type="binding site" evidence="6">
    <location>
        <position position="157"/>
    </location>
    <ligand>
        <name>Zn(2+)</name>
        <dbReference type="ChEBI" id="CHEBI:29105"/>
        <note>catalytic</note>
    </ligand>
</feature>
<keyword evidence="3 6" id="KW-0378">Hydrolase</keyword>
<feature type="chain" id="PRO_5005732037" description="Metalloendopeptidase" evidence="7">
    <location>
        <begin position="22"/>
        <end position="248"/>
    </location>
</feature>
<dbReference type="SMR" id="A0A0M4F3C9"/>
<dbReference type="GO" id="GO:0008270">
    <property type="term" value="F:zinc ion binding"/>
    <property type="evidence" value="ECO:0007669"/>
    <property type="project" value="UniProtKB-UniRule"/>
</dbReference>
<evidence type="ECO:0000256" key="1">
    <source>
        <dbReference type="ARBA" id="ARBA00022670"/>
    </source>
</evidence>
<name>A0A0M4F3C9_DROBS</name>
<dbReference type="GO" id="GO:0006508">
    <property type="term" value="P:proteolysis"/>
    <property type="evidence" value="ECO:0007669"/>
    <property type="project" value="UniProtKB-KW"/>
</dbReference>
<dbReference type="InterPro" id="IPR006026">
    <property type="entry name" value="Peptidase_Metallo"/>
</dbReference>
<dbReference type="OrthoDB" id="291007at2759"/>
<dbReference type="Gene3D" id="3.40.390.10">
    <property type="entry name" value="Collagenase (Catalytic Domain)"/>
    <property type="match status" value="1"/>
</dbReference>
<dbReference type="SUPFAM" id="SSF55486">
    <property type="entry name" value="Metalloproteases ('zincins'), catalytic domain"/>
    <property type="match status" value="1"/>
</dbReference>
<feature type="signal peptide" evidence="7">
    <location>
        <begin position="1"/>
        <end position="21"/>
    </location>
</feature>
<organism evidence="9 10">
    <name type="scientific">Drosophila busckii</name>
    <name type="common">Fruit fly</name>
    <dbReference type="NCBI Taxonomy" id="30019"/>
    <lineage>
        <taxon>Eukaryota</taxon>
        <taxon>Metazoa</taxon>
        <taxon>Ecdysozoa</taxon>
        <taxon>Arthropoda</taxon>
        <taxon>Hexapoda</taxon>
        <taxon>Insecta</taxon>
        <taxon>Pterygota</taxon>
        <taxon>Neoptera</taxon>
        <taxon>Endopterygota</taxon>
        <taxon>Diptera</taxon>
        <taxon>Brachycera</taxon>
        <taxon>Muscomorpha</taxon>
        <taxon>Ephydroidea</taxon>
        <taxon>Drosophilidae</taxon>
        <taxon>Drosophila</taxon>
    </lineage>
</organism>
<dbReference type="InterPro" id="IPR034035">
    <property type="entry name" value="Astacin-like_dom"/>
</dbReference>
<feature type="binding site" evidence="6">
    <location>
        <position position="151"/>
    </location>
    <ligand>
        <name>Zn(2+)</name>
        <dbReference type="ChEBI" id="CHEBI:29105"/>
        <note>catalytic</note>
    </ligand>
</feature>
<accession>A0A0M4F3C9</accession>
<feature type="domain" description="Peptidase M12A" evidence="8">
    <location>
        <begin position="54"/>
        <end position="247"/>
    </location>
</feature>
<dbReference type="AlphaFoldDB" id="A0A0M4F3C9"/>
<dbReference type="EMBL" id="CP012526">
    <property type="protein sequence ID" value="ALC45707.1"/>
    <property type="molecule type" value="Genomic_DNA"/>
</dbReference>
<dbReference type="Proteomes" id="UP000494163">
    <property type="component" value="Chromosome 3R"/>
</dbReference>
<dbReference type="PANTHER" id="PTHR10127">
    <property type="entry name" value="DISCOIDIN, CUB, EGF, LAMININ , AND ZINC METALLOPROTEASE DOMAIN CONTAINING"/>
    <property type="match status" value="1"/>
</dbReference>
<sequence length="248" mass="28361">MHCLKVTLCSLLLLALNLVQALPAQQSKQQIRIDDMLLTTEQFEYLNGTDMPQSALAWPQYYWPQSTLVFSISTQFTPYEVQKIQEAMAEIESVSCIRFRQTDNIKENRVAIQRIAGMGCFSALGYQHNVQPLSLDTGCMHKGTIQHELLHALGFIHMQNDPRRDDYVIINWGNIIEGAESQFQMWNPFNVNNFGVAYDYASIMHYSAFAFSKNGQRTIIPKVYGAQIGLRKLSPWDIVKLKLAYCLN</sequence>
<keyword evidence="2 6" id="KW-0479">Metal-binding</keyword>
<proteinExistence type="predicted"/>
<evidence type="ECO:0000256" key="3">
    <source>
        <dbReference type="ARBA" id="ARBA00022801"/>
    </source>
</evidence>
<evidence type="ECO:0000313" key="9">
    <source>
        <dbReference type="EMBL" id="ALC45707.1"/>
    </source>
</evidence>
<dbReference type="GO" id="GO:0004222">
    <property type="term" value="F:metalloendopeptidase activity"/>
    <property type="evidence" value="ECO:0007669"/>
    <property type="project" value="UniProtKB-UniRule"/>
</dbReference>
<keyword evidence="4 6" id="KW-0862">Zinc</keyword>
<evidence type="ECO:0000256" key="7">
    <source>
        <dbReference type="RuleBase" id="RU361183"/>
    </source>
</evidence>
<gene>
    <name evidence="9" type="ORF">Dbus_chr3Rg457</name>
</gene>
<keyword evidence="7" id="KW-0732">Signal</keyword>
<evidence type="ECO:0000313" key="10">
    <source>
        <dbReference type="Proteomes" id="UP000494163"/>
    </source>
</evidence>
<evidence type="ECO:0000256" key="6">
    <source>
        <dbReference type="PROSITE-ProRule" id="PRU01211"/>
    </source>
</evidence>
<dbReference type="SMART" id="SM00235">
    <property type="entry name" value="ZnMc"/>
    <property type="match status" value="1"/>
</dbReference>
<evidence type="ECO:0000259" key="8">
    <source>
        <dbReference type="PROSITE" id="PS51864"/>
    </source>
</evidence>
<dbReference type="PANTHER" id="PTHR10127:SF780">
    <property type="entry name" value="METALLOENDOPEPTIDASE"/>
    <property type="match status" value="1"/>
</dbReference>
<protein>
    <recommendedName>
        <fullName evidence="7">Metalloendopeptidase</fullName>
        <ecNumber evidence="7">3.4.24.-</ecNumber>
    </recommendedName>
</protein>
<keyword evidence="1 6" id="KW-0645">Protease</keyword>
<dbReference type="CDD" id="cd04280">
    <property type="entry name" value="ZnMc_astacin_like"/>
    <property type="match status" value="1"/>
</dbReference>
<dbReference type="Pfam" id="PF01400">
    <property type="entry name" value="Astacin"/>
    <property type="match status" value="1"/>
</dbReference>
<dbReference type="PROSITE" id="PS51864">
    <property type="entry name" value="ASTACIN"/>
    <property type="match status" value="1"/>
</dbReference>
<dbReference type="InterPro" id="IPR001506">
    <property type="entry name" value="Peptidase_M12A"/>
</dbReference>
<evidence type="ECO:0000256" key="2">
    <source>
        <dbReference type="ARBA" id="ARBA00022723"/>
    </source>
</evidence>
<feature type="binding site" evidence="6">
    <location>
        <position position="147"/>
    </location>
    <ligand>
        <name>Zn(2+)</name>
        <dbReference type="ChEBI" id="CHEBI:29105"/>
        <note>catalytic</note>
    </ligand>
</feature>